<accession>A0A5E7FB59</accession>
<dbReference type="InterPro" id="IPR045584">
    <property type="entry name" value="Pilin-like"/>
</dbReference>
<dbReference type="OrthoDB" id="6118991at2"/>
<evidence type="ECO:0000313" key="2">
    <source>
        <dbReference type="EMBL" id="VVO34763.1"/>
    </source>
</evidence>
<organism evidence="2 3">
    <name type="scientific">Pseudomonas fluorescens</name>
    <dbReference type="NCBI Taxonomy" id="294"/>
    <lineage>
        <taxon>Bacteria</taxon>
        <taxon>Pseudomonadati</taxon>
        <taxon>Pseudomonadota</taxon>
        <taxon>Gammaproteobacteria</taxon>
        <taxon>Pseudomonadales</taxon>
        <taxon>Pseudomonadaceae</taxon>
        <taxon>Pseudomonas</taxon>
    </lineage>
</organism>
<reference evidence="2 3" key="1">
    <citation type="submission" date="2019-09" db="EMBL/GenBank/DDBJ databases">
        <authorList>
            <person name="Chandra G."/>
            <person name="Truman W A."/>
        </authorList>
    </citation>
    <scope>NUCLEOTIDE SEQUENCE [LARGE SCALE GENOMIC DNA]</scope>
    <source>
        <strain evidence="2">PS723</strain>
    </source>
</reference>
<keyword evidence="1" id="KW-0472">Membrane</keyword>
<feature type="transmembrane region" description="Helical" evidence="1">
    <location>
        <begin position="12"/>
        <end position="31"/>
    </location>
</feature>
<evidence type="ECO:0000313" key="3">
    <source>
        <dbReference type="Proteomes" id="UP000379480"/>
    </source>
</evidence>
<evidence type="ECO:0008006" key="4">
    <source>
        <dbReference type="Google" id="ProtNLM"/>
    </source>
</evidence>
<dbReference type="EMBL" id="CABVHY010000033">
    <property type="protein sequence ID" value="VVO34763.1"/>
    <property type="molecule type" value="Genomic_DNA"/>
</dbReference>
<keyword evidence="1" id="KW-0812">Transmembrane</keyword>
<dbReference type="InterPro" id="IPR012902">
    <property type="entry name" value="N_methyl_site"/>
</dbReference>
<dbReference type="RefSeq" id="WP_150806557.1">
    <property type="nucleotide sequence ID" value="NZ_CABVHY010000033.1"/>
</dbReference>
<dbReference type="SUPFAM" id="SSF54523">
    <property type="entry name" value="Pili subunits"/>
    <property type="match status" value="1"/>
</dbReference>
<dbReference type="PANTHER" id="PTHR30093:SF46">
    <property type="entry name" value="MSHA MINOR PILIN PROTEIN MSHB"/>
    <property type="match status" value="1"/>
</dbReference>
<dbReference type="Gene3D" id="3.30.700.10">
    <property type="entry name" value="Glycoprotein, Type 4 Pilin"/>
    <property type="match status" value="1"/>
</dbReference>
<proteinExistence type="predicted"/>
<name>A0A5E7FB59_PSEFL</name>
<dbReference type="PANTHER" id="PTHR30093">
    <property type="entry name" value="GENERAL SECRETION PATHWAY PROTEIN G"/>
    <property type="match status" value="1"/>
</dbReference>
<keyword evidence="1" id="KW-1133">Transmembrane helix</keyword>
<sequence>MKKNQGFTLIELVVVILILGILAAVALPRFINVSQDAHRVEVKGTGGALASAILLVRAQYEVNRHGSSGSCGTPLNCQIDVQGFGNNNVDVNANGWPVATGATGTPAATTAMGASTCNEVFRSVLQASAPTVGTSEGTDYLTTASGTVCTFTYQPDNQNSAITYDASNGDVSNTIN</sequence>
<evidence type="ECO:0000256" key="1">
    <source>
        <dbReference type="SAM" id="Phobius"/>
    </source>
</evidence>
<dbReference type="Proteomes" id="UP000379480">
    <property type="component" value="Unassembled WGS sequence"/>
</dbReference>
<dbReference type="NCBIfam" id="TIGR02532">
    <property type="entry name" value="IV_pilin_GFxxxE"/>
    <property type="match status" value="1"/>
</dbReference>
<dbReference type="AlphaFoldDB" id="A0A5E7FB59"/>
<protein>
    <recommendedName>
        <fullName evidence="4">Pilin</fullName>
    </recommendedName>
</protein>
<dbReference type="Pfam" id="PF07963">
    <property type="entry name" value="N_methyl"/>
    <property type="match status" value="1"/>
</dbReference>
<gene>
    <name evidence="2" type="ORF">PS723_05285</name>
</gene>
<dbReference type="PROSITE" id="PS00409">
    <property type="entry name" value="PROKAR_NTER_METHYL"/>
    <property type="match status" value="1"/>
</dbReference>